<dbReference type="AlphaFoldDB" id="S9R503"/>
<dbReference type="Proteomes" id="UP000015347">
    <property type="component" value="Unassembled WGS sequence"/>
</dbReference>
<keyword evidence="1" id="KW-0812">Transmembrane</keyword>
<evidence type="ECO:0000313" key="3">
    <source>
        <dbReference type="Proteomes" id="UP000015347"/>
    </source>
</evidence>
<feature type="transmembrane region" description="Helical" evidence="1">
    <location>
        <begin position="101"/>
        <end position="119"/>
    </location>
</feature>
<feature type="transmembrane region" description="Helical" evidence="1">
    <location>
        <begin position="72"/>
        <end position="89"/>
    </location>
</feature>
<dbReference type="EMBL" id="APVH01000002">
    <property type="protein sequence ID" value="EPX86997.1"/>
    <property type="molecule type" value="Genomic_DNA"/>
</dbReference>
<reference evidence="3" key="1">
    <citation type="journal article" date="2014" name="Stand. Genomic Sci.">
        <title>Genome sequence of the exopolysaccharide-producing Salipiger mucosus type strain (DSM 16094(T)), a moderately halophilic member of the Roseobacter clade.</title>
        <authorList>
            <person name="Riedel T."/>
            <person name="Spring S."/>
            <person name="Fiebig A."/>
            <person name="Petersen J."/>
            <person name="Kyrpides N.C."/>
            <person name="Goker M."/>
            <person name="Klenk H.P."/>
        </authorList>
    </citation>
    <scope>NUCLEOTIDE SEQUENCE [LARGE SCALE GENOMIC DNA]</scope>
    <source>
        <strain evidence="3">DSM 16094</strain>
    </source>
</reference>
<dbReference type="eggNOG" id="COG4993">
    <property type="taxonomic scope" value="Bacteria"/>
</dbReference>
<name>S9R503_9RHOB</name>
<dbReference type="EC" id="1.1.99.22" evidence="2"/>
<accession>S9R503</accession>
<sequence length="127" mass="13702">MTTYDTQSGAQAGTRGPGWAVRILGWVCVIFGLVIFVGGVWLLVLGGSWYYALAGAGLIATGVLLNHGSMNAVWLYLAVWAATMVWAWWESGADLWAQVPRMLSPTVILVLVLLCIPALRRTAPRTA</sequence>
<evidence type="ECO:0000313" key="2">
    <source>
        <dbReference type="EMBL" id="EPX86997.1"/>
    </source>
</evidence>
<comment type="caution">
    <text evidence="2">The sequence shown here is derived from an EMBL/GenBank/DDBJ whole genome shotgun (WGS) entry which is preliminary data.</text>
</comment>
<keyword evidence="1" id="KW-1133">Transmembrane helix</keyword>
<dbReference type="HOGENOM" id="CLU_146618_0_0_5"/>
<feature type="transmembrane region" description="Helical" evidence="1">
    <location>
        <begin position="23"/>
        <end position="43"/>
    </location>
</feature>
<evidence type="ECO:0000256" key="1">
    <source>
        <dbReference type="SAM" id="Phobius"/>
    </source>
</evidence>
<dbReference type="STRING" id="1123237.Salmuc_02972"/>
<feature type="transmembrane region" description="Helical" evidence="1">
    <location>
        <begin position="49"/>
        <end position="65"/>
    </location>
</feature>
<keyword evidence="1" id="KW-0472">Membrane</keyword>
<gene>
    <name evidence="2" type="ORF">Salmuc_02972</name>
</gene>
<dbReference type="RefSeq" id="WP_020040697.1">
    <property type="nucleotide sequence ID" value="NZ_KE557273.1"/>
</dbReference>
<proteinExistence type="predicted"/>
<dbReference type="OrthoDB" id="7027411at2"/>
<protein>
    <submittedName>
        <fullName evidence="2">Broad-specificity glycerol dehydrogenase, subunit SldB</fullName>
        <ecNumber evidence="2">1.1.99.22</ecNumber>
    </submittedName>
</protein>
<keyword evidence="2" id="KW-0560">Oxidoreductase</keyword>
<keyword evidence="3" id="KW-1185">Reference proteome</keyword>
<organism evidence="2 3">
    <name type="scientific">Salipiger mucosus DSM 16094</name>
    <dbReference type="NCBI Taxonomy" id="1123237"/>
    <lineage>
        <taxon>Bacteria</taxon>
        <taxon>Pseudomonadati</taxon>
        <taxon>Pseudomonadota</taxon>
        <taxon>Alphaproteobacteria</taxon>
        <taxon>Rhodobacterales</taxon>
        <taxon>Roseobacteraceae</taxon>
        <taxon>Salipiger</taxon>
    </lineage>
</organism>
<dbReference type="GO" id="GO:0047955">
    <property type="term" value="F:glycerol dehydrogenase (acceptor) activity"/>
    <property type="evidence" value="ECO:0007669"/>
    <property type="project" value="UniProtKB-EC"/>
</dbReference>